<dbReference type="PROSITE" id="PS50112">
    <property type="entry name" value="PAS"/>
    <property type="match status" value="1"/>
</dbReference>
<evidence type="ECO:0000259" key="4">
    <source>
        <dbReference type="PROSITE" id="PS50887"/>
    </source>
</evidence>
<dbReference type="Proteomes" id="UP000541810">
    <property type="component" value="Unassembled WGS sequence"/>
</dbReference>
<dbReference type="InterPro" id="IPR000014">
    <property type="entry name" value="PAS"/>
</dbReference>
<feature type="domain" description="PAS" evidence="1">
    <location>
        <begin position="141"/>
        <end position="213"/>
    </location>
</feature>
<organism evidence="5 6">
    <name type="scientific">Algisphaera agarilytica</name>
    <dbReference type="NCBI Taxonomy" id="1385975"/>
    <lineage>
        <taxon>Bacteria</taxon>
        <taxon>Pseudomonadati</taxon>
        <taxon>Planctomycetota</taxon>
        <taxon>Phycisphaerae</taxon>
        <taxon>Phycisphaerales</taxon>
        <taxon>Phycisphaeraceae</taxon>
        <taxon>Algisphaera</taxon>
    </lineage>
</organism>
<comment type="caution">
    <text evidence="5">The sequence shown here is derived from an EMBL/GenBank/DDBJ whole genome shotgun (WGS) entry which is preliminary data.</text>
</comment>
<dbReference type="InterPro" id="IPR052155">
    <property type="entry name" value="Biofilm_reg_signaling"/>
</dbReference>
<dbReference type="SUPFAM" id="SSF55073">
    <property type="entry name" value="Nucleotide cyclase"/>
    <property type="match status" value="1"/>
</dbReference>
<dbReference type="SMART" id="SM00267">
    <property type="entry name" value="GGDEF"/>
    <property type="match status" value="1"/>
</dbReference>
<gene>
    <name evidence="5" type="ORF">HNQ40_000855</name>
</gene>
<dbReference type="FunFam" id="3.20.20.450:FF:000001">
    <property type="entry name" value="Cyclic di-GMP phosphodiesterase yahA"/>
    <property type="match status" value="1"/>
</dbReference>
<dbReference type="InterPro" id="IPR001633">
    <property type="entry name" value="EAL_dom"/>
</dbReference>
<feature type="domain" description="PAC" evidence="2">
    <location>
        <begin position="217"/>
        <end position="269"/>
    </location>
</feature>
<evidence type="ECO:0000313" key="5">
    <source>
        <dbReference type="EMBL" id="MBB6429049.1"/>
    </source>
</evidence>
<dbReference type="SUPFAM" id="SSF55785">
    <property type="entry name" value="PYP-like sensor domain (PAS domain)"/>
    <property type="match status" value="1"/>
</dbReference>
<name>A0A7X0H4H2_9BACT</name>
<proteinExistence type="predicted"/>
<dbReference type="SUPFAM" id="SSF141868">
    <property type="entry name" value="EAL domain-like"/>
    <property type="match status" value="1"/>
</dbReference>
<dbReference type="InterPro" id="IPR029787">
    <property type="entry name" value="Nucleotide_cyclase"/>
</dbReference>
<accession>A0A7X0H4H2</accession>
<dbReference type="SMART" id="SM00091">
    <property type="entry name" value="PAS"/>
    <property type="match status" value="1"/>
</dbReference>
<dbReference type="PANTHER" id="PTHR44757:SF2">
    <property type="entry name" value="BIOFILM ARCHITECTURE MAINTENANCE PROTEIN MBAA"/>
    <property type="match status" value="1"/>
</dbReference>
<feature type="domain" description="GGDEF" evidence="4">
    <location>
        <begin position="303"/>
        <end position="436"/>
    </location>
</feature>
<dbReference type="Gene3D" id="3.30.450.20">
    <property type="entry name" value="PAS domain"/>
    <property type="match status" value="1"/>
</dbReference>
<dbReference type="CDD" id="cd01948">
    <property type="entry name" value="EAL"/>
    <property type="match status" value="1"/>
</dbReference>
<dbReference type="CDD" id="cd01949">
    <property type="entry name" value="GGDEF"/>
    <property type="match status" value="1"/>
</dbReference>
<dbReference type="SMART" id="SM00086">
    <property type="entry name" value="PAC"/>
    <property type="match status" value="1"/>
</dbReference>
<protein>
    <submittedName>
        <fullName evidence="5">Diguanylate cyclase (GGDEF)-like protein/PAS domain S-box-containing protein</fullName>
    </submittedName>
</protein>
<dbReference type="InterPro" id="IPR043128">
    <property type="entry name" value="Rev_trsase/Diguanyl_cyclase"/>
</dbReference>
<dbReference type="InterPro" id="IPR001610">
    <property type="entry name" value="PAC"/>
</dbReference>
<dbReference type="NCBIfam" id="TIGR00229">
    <property type="entry name" value="sensory_box"/>
    <property type="match status" value="1"/>
</dbReference>
<dbReference type="InterPro" id="IPR035919">
    <property type="entry name" value="EAL_sf"/>
</dbReference>
<evidence type="ECO:0000259" key="2">
    <source>
        <dbReference type="PROSITE" id="PS50113"/>
    </source>
</evidence>
<dbReference type="NCBIfam" id="TIGR00254">
    <property type="entry name" value="GGDEF"/>
    <property type="match status" value="1"/>
</dbReference>
<dbReference type="PROSITE" id="PS50113">
    <property type="entry name" value="PAC"/>
    <property type="match status" value="1"/>
</dbReference>
<dbReference type="InterPro" id="IPR013655">
    <property type="entry name" value="PAS_fold_3"/>
</dbReference>
<dbReference type="CDD" id="cd00130">
    <property type="entry name" value="PAS"/>
    <property type="match status" value="1"/>
</dbReference>
<sequence>MADKPFGEAIGSMMSLCCKELGADRVYVLDTGAGDGRVIAAAERRGERISLSSPGPEESECLRDFWHPAVKDGGVYEDDQRLARPLMDEAGKPLGVIVLYWSQARQLPVTPNQIELVAACARWISGEWVRRAEVRRASDLAEQRHRAMVRGLSEGVFEWDLRSNEVEYSERWKQIVGYGDDEVVHKPDDWFNYVESSDLAQLEADLAMFMAGQTDSLRNQHRLTTITGEKRWVLCRAELVRDEAGEPIRMVGSISDTTEFKAAEAKLRHAAETDKLTGLPNRATLHTRLAQAIRRHKLTGGRRHYAMMFLDFDRFKVINDSLGHDAGDQLLIQIADRLRGQVRSTDTAARIGGDEFIILLEEVEDFDQVKRIADRLLEVFAEPFNIDGNEVTSTASIGIIDGGMGYEDPDAAICDADSAMYHAKSLGKARYAIFDKDMQDQSLKRLVLERELRQAIGTEQIFMAYQPIVTVAEGDVVGFEALVRWKHPEMGVVRPDHFIHVAEETGLIVPLGRWVLEESCRELMLIRQAMPGFEFTMNVNLSKRQLVQPDVVDMLVEVVENAGVDPQWIKLEITESVIMDGQAQVTVVLEEMRRRGFKLAMDDFGTGHSSLSCLHQFPIDVLKIDRSFVSSLDHHVEFAAVIQAIVTLAHTLGLTVVAEGIETMEQLAVLQALDCDSLQGYLFAKPLPLQEVLEFLSAPRSYMNSA</sequence>
<reference evidence="5 6" key="1">
    <citation type="submission" date="2020-08" db="EMBL/GenBank/DDBJ databases">
        <title>Genomic Encyclopedia of Type Strains, Phase IV (KMG-IV): sequencing the most valuable type-strain genomes for metagenomic binning, comparative biology and taxonomic classification.</title>
        <authorList>
            <person name="Goeker M."/>
        </authorList>
    </citation>
    <scope>NUCLEOTIDE SEQUENCE [LARGE SCALE GENOMIC DNA]</scope>
    <source>
        <strain evidence="5 6">DSM 103725</strain>
    </source>
</reference>
<feature type="domain" description="EAL" evidence="3">
    <location>
        <begin position="445"/>
        <end position="700"/>
    </location>
</feature>
<dbReference type="PROSITE" id="PS50887">
    <property type="entry name" value="GGDEF"/>
    <property type="match status" value="1"/>
</dbReference>
<dbReference type="AlphaFoldDB" id="A0A7X0H4H2"/>
<dbReference type="Pfam" id="PF08447">
    <property type="entry name" value="PAS_3"/>
    <property type="match status" value="1"/>
</dbReference>
<dbReference type="Pfam" id="PF00563">
    <property type="entry name" value="EAL"/>
    <property type="match status" value="1"/>
</dbReference>
<evidence type="ECO:0000259" key="1">
    <source>
        <dbReference type="PROSITE" id="PS50112"/>
    </source>
</evidence>
<dbReference type="Gene3D" id="3.20.20.450">
    <property type="entry name" value="EAL domain"/>
    <property type="match status" value="1"/>
</dbReference>
<dbReference type="InterPro" id="IPR000160">
    <property type="entry name" value="GGDEF_dom"/>
</dbReference>
<keyword evidence="6" id="KW-1185">Reference proteome</keyword>
<dbReference type="Gene3D" id="3.30.70.270">
    <property type="match status" value="1"/>
</dbReference>
<dbReference type="InterPro" id="IPR000700">
    <property type="entry name" value="PAS-assoc_C"/>
</dbReference>
<dbReference type="PANTHER" id="PTHR44757">
    <property type="entry name" value="DIGUANYLATE CYCLASE DGCP"/>
    <property type="match status" value="1"/>
</dbReference>
<dbReference type="SMART" id="SM00052">
    <property type="entry name" value="EAL"/>
    <property type="match status" value="1"/>
</dbReference>
<dbReference type="RefSeq" id="WP_184676649.1">
    <property type="nucleotide sequence ID" value="NZ_JACHGY010000001.1"/>
</dbReference>
<evidence type="ECO:0000259" key="3">
    <source>
        <dbReference type="PROSITE" id="PS50883"/>
    </source>
</evidence>
<evidence type="ECO:0000313" key="6">
    <source>
        <dbReference type="Proteomes" id="UP000541810"/>
    </source>
</evidence>
<dbReference type="InterPro" id="IPR035965">
    <property type="entry name" value="PAS-like_dom_sf"/>
</dbReference>
<dbReference type="EMBL" id="JACHGY010000001">
    <property type="protein sequence ID" value="MBB6429049.1"/>
    <property type="molecule type" value="Genomic_DNA"/>
</dbReference>
<dbReference type="PROSITE" id="PS50883">
    <property type="entry name" value="EAL"/>
    <property type="match status" value="1"/>
</dbReference>
<dbReference type="Pfam" id="PF00990">
    <property type="entry name" value="GGDEF"/>
    <property type="match status" value="1"/>
</dbReference>